<comment type="caution">
    <text evidence="2">The sequence shown here is derived from an EMBL/GenBank/DDBJ whole genome shotgun (WGS) entry which is preliminary data.</text>
</comment>
<evidence type="ECO:0000313" key="3">
    <source>
        <dbReference type="Proteomes" id="UP000566711"/>
    </source>
</evidence>
<reference evidence="2 3" key="1">
    <citation type="submission" date="2020-07" db="EMBL/GenBank/DDBJ databases">
        <title>Novel species isolated from subtropical streams in China.</title>
        <authorList>
            <person name="Lu H."/>
        </authorList>
    </citation>
    <scope>NUCLEOTIDE SEQUENCE [LARGE SCALE GENOMIC DNA]</scope>
    <source>
        <strain evidence="2 3">FT3S</strain>
    </source>
</reference>
<gene>
    <name evidence="2" type="ORF">H3H36_16420</name>
</gene>
<dbReference type="Pfam" id="PF07811">
    <property type="entry name" value="TadE"/>
    <property type="match status" value="1"/>
</dbReference>
<sequence>MRWFRKQGGVASVELAFLIIPLLVLTFGTTEYGRAIYQYNTLAKASRDAARFLSEQGPGDATDLATAKCLAVYGNGDCTGSVLAPGLTTAMVTVCDSVSCPSTHQNQATGSGVINLVTVTISGYPFTSLVPFIAPSVTFNNISTTMRQIL</sequence>
<accession>A0A7W2EJC3</accession>
<feature type="domain" description="TadE-like" evidence="1">
    <location>
        <begin position="9"/>
        <end position="51"/>
    </location>
</feature>
<keyword evidence="3" id="KW-1185">Reference proteome</keyword>
<protein>
    <submittedName>
        <fullName evidence="2">Pilus assembly protein</fullName>
    </submittedName>
</protein>
<organism evidence="2 3">
    <name type="scientific">Rugamonas fusca</name>
    <dbReference type="NCBI Taxonomy" id="2758568"/>
    <lineage>
        <taxon>Bacteria</taxon>
        <taxon>Pseudomonadati</taxon>
        <taxon>Pseudomonadota</taxon>
        <taxon>Betaproteobacteria</taxon>
        <taxon>Burkholderiales</taxon>
        <taxon>Oxalobacteraceae</taxon>
        <taxon>Telluria group</taxon>
        <taxon>Rugamonas</taxon>
    </lineage>
</organism>
<name>A0A7W2EJC3_9BURK</name>
<dbReference type="InterPro" id="IPR012495">
    <property type="entry name" value="TadE-like_dom"/>
</dbReference>
<dbReference type="Proteomes" id="UP000566711">
    <property type="component" value="Unassembled WGS sequence"/>
</dbReference>
<dbReference type="AlphaFoldDB" id="A0A7W2EJC3"/>
<proteinExistence type="predicted"/>
<evidence type="ECO:0000259" key="1">
    <source>
        <dbReference type="Pfam" id="PF07811"/>
    </source>
</evidence>
<dbReference type="RefSeq" id="WP_182219177.1">
    <property type="nucleotide sequence ID" value="NZ_JACEZS010000014.1"/>
</dbReference>
<evidence type="ECO:0000313" key="2">
    <source>
        <dbReference type="EMBL" id="MBA5606943.1"/>
    </source>
</evidence>
<dbReference type="EMBL" id="JACEZS010000014">
    <property type="protein sequence ID" value="MBA5606943.1"/>
    <property type="molecule type" value="Genomic_DNA"/>
</dbReference>